<dbReference type="Proteomes" id="UP000077628">
    <property type="component" value="Unassembled WGS sequence"/>
</dbReference>
<comment type="catalytic activity">
    <reaction evidence="1">
        <text>ATP + protein L-histidine = ADP + protein N-phospho-L-histidine.</text>
        <dbReference type="EC" id="2.7.13.3"/>
    </reaction>
</comment>
<dbReference type="EMBL" id="LUUK01000046">
    <property type="protein sequence ID" value="OAI24536.1"/>
    <property type="molecule type" value="Genomic_DNA"/>
</dbReference>
<dbReference type="SUPFAM" id="SSF47384">
    <property type="entry name" value="Homodimeric domain of signal transducing histidine kinase"/>
    <property type="match status" value="1"/>
</dbReference>
<dbReference type="PRINTS" id="PR00344">
    <property type="entry name" value="BCTRLSENSOR"/>
</dbReference>
<evidence type="ECO:0000259" key="12">
    <source>
        <dbReference type="PROSITE" id="PS50109"/>
    </source>
</evidence>
<feature type="compositionally biased region" description="Basic and acidic residues" evidence="10">
    <location>
        <begin position="156"/>
        <end position="180"/>
    </location>
</feature>
<dbReference type="Gene3D" id="1.10.287.130">
    <property type="match status" value="1"/>
</dbReference>
<gene>
    <name evidence="14" type="ORF">A1355_20555</name>
</gene>
<dbReference type="CDD" id="cd06225">
    <property type="entry name" value="HAMP"/>
    <property type="match status" value="1"/>
</dbReference>
<evidence type="ECO:0000256" key="6">
    <source>
        <dbReference type="ARBA" id="ARBA00022679"/>
    </source>
</evidence>
<feature type="domain" description="Histidine kinase" evidence="12">
    <location>
        <begin position="297"/>
        <end position="507"/>
    </location>
</feature>
<evidence type="ECO:0000256" key="1">
    <source>
        <dbReference type="ARBA" id="ARBA00000085"/>
    </source>
</evidence>
<feature type="domain" description="HAMP" evidence="13">
    <location>
        <begin position="234"/>
        <end position="289"/>
    </location>
</feature>
<keyword evidence="11" id="KW-0472">Membrane</keyword>
<dbReference type="RefSeq" id="WP_064025427.1">
    <property type="nucleotide sequence ID" value="NZ_LUUK01000046.1"/>
</dbReference>
<dbReference type="SMART" id="SM00387">
    <property type="entry name" value="HATPase_c"/>
    <property type="match status" value="1"/>
</dbReference>
<sequence length="515" mass="56181">MDRLFWKFFFAFWLALLTAGFGVGSVVWLRHNAQHAAENQARNQTIDVRRAALIEVAARILTHGGSDALREFLGALSQTRFPAIFAVDNDGRDVLNRELSPEVLKQARELHDKGTYPDALREISAGDGRQYLLFIPAREFGLTDVLKPLLRAGEPHFFDDPPPRPPDFNHHDGRGPKPDFADSGPPPRDGLLHRGGPPPEFGDGGPPSREPPPPVLPIAAGTLAGLLFSSLLAWYFAKPIRTLRAAFAALAQGQLDTRIADRMGHRHDELSDLGRDFDHMAGQIGDLVHAQQRLLHDVSHELRSPLARIQAAIGLVQQMPAKLPATLERIERESQRMSDLIGELLMLSRLESGVSAKPTETVDLDELLGDIVADAELEAAGRIRLVYRAGGEILLRGDAELLHRAFENVIRNAVQHCRTDGAVAIALNSDGKLATVSVEDDGPGVPEAELEMIFQPFFRSRNHNKAGSTGLGLTIALRAVAAHRGSIHAVNRPRGGLKIILEFPLGAPSPASPHT</sequence>
<keyword evidence="11" id="KW-0812">Transmembrane</keyword>
<evidence type="ECO:0000256" key="4">
    <source>
        <dbReference type="ARBA" id="ARBA00022475"/>
    </source>
</evidence>
<keyword evidence="6" id="KW-0808">Transferase</keyword>
<dbReference type="InterPro" id="IPR036097">
    <property type="entry name" value="HisK_dim/P_sf"/>
</dbReference>
<dbReference type="Gene3D" id="6.10.340.10">
    <property type="match status" value="1"/>
</dbReference>
<evidence type="ECO:0000256" key="10">
    <source>
        <dbReference type="SAM" id="MobiDB-lite"/>
    </source>
</evidence>
<evidence type="ECO:0000256" key="2">
    <source>
        <dbReference type="ARBA" id="ARBA00004651"/>
    </source>
</evidence>
<dbReference type="SUPFAM" id="SSF158472">
    <property type="entry name" value="HAMP domain-like"/>
    <property type="match status" value="1"/>
</dbReference>
<evidence type="ECO:0000256" key="11">
    <source>
        <dbReference type="SAM" id="Phobius"/>
    </source>
</evidence>
<dbReference type="InterPro" id="IPR003661">
    <property type="entry name" value="HisK_dim/P_dom"/>
</dbReference>
<dbReference type="OrthoDB" id="9804645at2"/>
<feature type="region of interest" description="Disordered" evidence="10">
    <location>
        <begin position="156"/>
        <end position="216"/>
    </location>
</feature>
<evidence type="ECO:0000256" key="8">
    <source>
        <dbReference type="ARBA" id="ARBA00022777"/>
    </source>
</evidence>
<keyword evidence="9" id="KW-0067">ATP-binding</keyword>
<dbReference type="Pfam" id="PF02518">
    <property type="entry name" value="HATPase_c"/>
    <property type="match status" value="1"/>
</dbReference>
<comment type="subcellular location">
    <subcellularLocation>
        <location evidence="2">Cell membrane</location>
        <topology evidence="2">Multi-pass membrane protein</topology>
    </subcellularLocation>
</comment>
<keyword evidence="15" id="KW-1185">Reference proteome</keyword>
<evidence type="ECO:0000259" key="13">
    <source>
        <dbReference type="PROSITE" id="PS50885"/>
    </source>
</evidence>
<evidence type="ECO:0000256" key="9">
    <source>
        <dbReference type="ARBA" id="ARBA00022840"/>
    </source>
</evidence>
<proteinExistence type="predicted"/>
<dbReference type="InterPro" id="IPR004358">
    <property type="entry name" value="Sig_transdc_His_kin-like_C"/>
</dbReference>
<comment type="caution">
    <text evidence="14">The sequence shown here is derived from an EMBL/GenBank/DDBJ whole genome shotgun (WGS) entry which is preliminary data.</text>
</comment>
<evidence type="ECO:0000256" key="7">
    <source>
        <dbReference type="ARBA" id="ARBA00022741"/>
    </source>
</evidence>
<dbReference type="GO" id="GO:0005524">
    <property type="term" value="F:ATP binding"/>
    <property type="evidence" value="ECO:0007669"/>
    <property type="project" value="UniProtKB-KW"/>
</dbReference>
<dbReference type="Pfam" id="PF00672">
    <property type="entry name" value="HAMP"/>
    <property type="match status" value="1"/>
</dbReference>
<evidence type="ECO:0000313" key="14">
    <source>
        <dbReference type="EMBL" id="OAI24536.1"/>
    </source>
</evidence>
<dbReference type="SMART" id="SM00388">
    <property type="entry name" value="HisKA"/>
    <property type="match status" value="1"/>
</dbReference>
<dbReference type="InterPro" id="IPR003660">
    <property type="entry name" value="HAMP_dom"/>
</dbReference>
<dbReference type="CDD" id="cd00082">
    <property type="entry name" value="HisKA"/>
    <property type="match status" value="1"/>
</dbReference>
<keyword evidence="8 14" id="KW-0418">Kinase</keyword>
<dbReference type="GO" id="GO:0005886">
    <property type="term" value="C:plasma membrane"/>
    <property type="evidence" value="ECO:0007669"/>
    <property type="project" value="UniProtKB-SubCell"/>
</dbReference>
<keyword evidence="5" id="KW-0597">Phosphoprotein</keyword>
<dbReference type="PROSITE" id="PS50109">
    <property type="entry name" value="HIS_KIN"/>
    <property type="match status" value="1"/>
</dbReference>
<dbReference type="PANTHER" id="PTHR44936">
    <property type="entry name" value="SENSOR PROTEIN CREC"/>
    <property type="match status" value="1"/>
</dbReference>
<name>A0A177P2N3_9GAMM</name>
<keyword evidence="11" id="KW-1133">Transmembrane helix</keyword>
<dbReference type="SUPFAM" id="SSF55874">
    <property type="entry name" value="ATPase domain of HSP90 chaperone/DNA topoisomerase II/histidine kinase"/>
    <property type="match status" value="1"/>
</dbReference>
<feature type="transmembrane region" description="Helical" evidence="11">
    <location>
        <begin position="215"/>
        <end position="237"/>
    </location>
</feature>
<reference evidence="15" key="1">
    <citation type="submission" date="2016-03" db="EMBL/GenBank/DDBJ databases">
        <authorList>
            <person name="Heylen K."/>
            <person name="De Vos P."/>
            <person name="Vekeman B."/>
        </authorList>
    </citation>
    <scope>NUCLEOTIDE SEQUENCE [LARGE SCALE GENOMIC DNA]</scope>
    <source>
        <strain evidence="15">R-45383</strain>
    </source>
</reference>
<dbReference type="EC" id="2.7.13.3" evidence="3"/>
<dbReference type="InterPro" id="IPR005467">
    <property type="entry name" value="His_kinase_dom"/>
</dbReference>
<dbReference type="SMART" id="SM00304">
    <property type="entry name" value="HAMP"/>
    <property type="match status" value="1"/>
</dbReference>
<evidence type="ECO:0000313" key="15">
    <source>
        <dbReference type="Proteomes" id="UP000077628"/>
    </source>
</evidence>
<dbReference type="AlphaFoldDB" id="A0A177P2N3"/>
<dbReference type="PANTHER" id="PTHR44936:SF10">
    <property type="entry name" value="SENSOR PROTEIN RSTB"/>
    <property type="match status" value="1"/>
</dbReference>
<dbReference type="Gene3D" id="3.30.565.10">
    <property type="entry name" value="Histidine kinase-like ATPase, C-terminal domain"/>
    <property type="match status" value="1"/>
</dbReference>
<dbReference type="InterPro" id="IPR050980">
    <property type="entry name" value="2C_sensor_his_kinase"/>
</dbReference>
<dbReference type="InterPro" id="IPR036890">
    <property type="entry name" value="HATPase_C_sf"/>
</dbReference>
<accession>A0A177P2N3</accession>
<dbReference type="STRING" id="702114.A1355_20555"/>
<evidence type="ECO:0000256" key="5">
    <source>
        <dbReference type="ARBA" id="ARBA00022553"/>
    </source>
</evidence>
<keyword evidence="4" id="KW-1003">Cell membrane</keyword>
<organism evidence="14 15">
    <name type="scientific">Methylomonas koyamae</name>
    <dbReference type="NCBI Taxonomy" id="702114"/>
    <lineage>
        <taxon>Bacteria</taxon>
        <taxon>Pseudomonadati</taxon>
        <taxon>Pseudomonadota</taxon>
        <taxon>Gammaproteobacteria</taxon>
        <taxon>Methylococcales</taxon>
        <taxon>Methylococcaceae</taxon>
        <taxon>Methylomonas</taxon>
    </lineage>
</organism>
<keyword evidence="7" id="KW-0547">Nucleotide-binding</keyword>
<evidence type="ECO:0000256" key="3">
    <source>
        <dbReference type="ARBA" id="ARBA00012438"/>
    </source>
</evidence>
<dbReference type="PROSITE" id="PS50885">
    <property type="entry name" value="HAMP"/>
    <property type="match status" value="1"/>
</dbReference>
<protein>
    <recommendedName>
        <fullName evidence="3">histidine kinase</fullName>
        <ecNumber evidence="3">2.7.13.3</ecNumber>
    </recommendedName>
</protein>
<dbReference type="InterPro" id="IPR003594">
    <property type="entry name" value="HATPase_dom"/>
</dbReference>
<dbReference type="Pfam" id="PF00512">
    <property type="entry name" value="HisKA"/>
    <property type="match status" value="1"/>
</dbReference>
<dbReference type="GO" id="GO:0000155">
    <property type="term" value="F:phosphorelay sensor kinase activity"/>
    <property type="evidence" value="ECO:0007669"/>
    <property type="project" value="InterPro"/>
</dbReference>